<evidence type="ECO:0000313" key="4">
    <source>
        <dbReference type="Proteomes" id="UP000193498"/>
    </source>
</evidence>
<reference evidence="3 4" key="1">
    <citation type="submission" date="2016-07" db="EMBL/GenBank/DDBJ databases">
        <title>Pervasive Adenine N6-methylation of Active Genes in Fungi.</title>
        <authorList>
            <consortium name="DOE Joint Genome Institute"/>
            <person name="Mondo S.J."/>
            <person name="Dannebaum R.O."/>
            <person name="Kuo R.C."/>
            <person name="Labutti K."/>
            <person name="Haridas S."/>
            <person name="Kuo A."/>
            <person name="Salamov A."/>
            <person name="Ahrendt S.R."/>
            <person name="Lipzen A."/>
            <person name="Sullivan W."/>
            <person name="Andreopoulos W.B."/>
            <person name="Clum A."/>
            <person name="Lindquist E."/>
            <person name="Daum C."/>
            <person name="Ramamoorthy G.K."/>
            <person name="Gryganskyi A."/>
            <person name="Culley D."/>
            <person name="Magnuson J.K."/>
            <person name="James T.Y."/>
            <person name="O'Malley M.A."/>
            <person name="Stajich J.E."/>
            <person name="Spatafora J.W."/>
            <person name="Visel A."/>
            <person name="Grigoriev I.V."/>
        </authorList>
    </citation>
    <scope>NUCLEOTIDE SEQUENCE [LARGE SCALE GENOMIC DNA]</scope>
    <source>
        <strain evidence="3 4">CBS 931.73</strain>
    </source>
</reference>
<dbReference type="InParanoid" id="A0A1Y1YG46"/>
<dbReference type="EMBL" id="MCFE01000142">
    <property type="protein sequence ID" value="ORX96982.1"/>
    <property type="molecule type" value="Genomic_DNA"/>
</dbReference>
<keyword evidence="4" id="KW-1185">Reference proteome</keyword>
<dbReference type="InterPro" id="IPR000782">
    <property type="entry name" value="FAS1_domain"/>
</dbReference>
<proteinExistence type="predicted"/>
<evidence type="ECO:0000256" key="1">
    <source>
        <dbReference type="SAM" id="MobiDB-lite"/>
    </source>
</evidence>
<dbReference type="SUPFAM" id="SSF82153">
    <property type="entry name" value="FAS1 domain"/>
    <property type="match status" value="2"/>
</dbReference>
<dbReference type="STRING" id="1314790.A0A1Y1YG46"/>
<dbReference type="GO" id="GO:0005615">
    <property type="term" value="C:extracellular space"/>
    <property type="evidence" value="ECO:0007669"/>
    <property type="project" value="TreeGrafter"/>
</dbReference>
<name>A0A1Y1YG46_9FUNG</name>
<dbReference type="OrthoDB" id="7700931at2759"/>
<dbReference type="PANTHER" id="PTHR10900:SF77">
    <property type="entry name" value="FI19380P1"/>
    <property type="match status" value="1"/>
</dbReference>
<evidence type="ECO:0000259" key="2">
    <source>
        <dbReference type="PROSITE" id="PS50213"/>
    </source>
</evidence>
<accession>A0A1Y1YG46</accession>
<dbReference type="SMART" id="SM00554">
    <property type="entry name" value="FAS1"/>
    <property type="match status" value="2"/>
</dbReference>
<dbReference type="Proteomes" id="UP000193498">
    <property type="component" value="Unassembled WGS sequence"/>
</dbReference>
<sequence length="347" mass="39374">MAQFLDYSSDEDDFTINGPRGGNRRSKTVLDILANDRRFSRLVTGLSNNRQLKSDLTDPRAEFTIFAPTDDAFNKLKKDLKHEPSDDELRDILQYHIVPDFVKSRDIKKKGFALIKTSLELRSLNRHPQRIYLSEESDGKILINNKVQVSEADIEASNGLIHAIEEVLLPPKKLNDQINQYSNQFSIALKAFKDTGLLDKIKDEEGITIFLPTDAAFRNLGCGATSYLFSDKGKDDLKKILQLHISKKLAYSTSIIGDSRNRREREHNEPFENRVQLPTALKNEDIEIDVVGLKRHIDISINHQARLLLSDGLASNGVFHAIDNVLIPRDVSLPKLTWSNINEDCKI</sequence>
<organism evidence="3 4">
    <name type="scientific">Basidiobolus meristosporus CBS 931.73</name>
    <dbReference type="NCBI Taxonomy" id="1314790"/>
    <lineage>
        <taxon>Eukaryota</taxon>
        <taxon>Fungi</taxon>
        <taxon>Fungi incertae sedis</taxon>
        <taxon>Zoopagomycota</taxon>
        <taxon>Entomophthoromycotina</taxon>
        <taxon>Basidiobolomycetes</taxon>
        <taxon>Basidiobolales</taxon>
        <taxon>Basidiobolaceae</taxon>
        <taxon>Basidiobolus</taxon>
    </lineage>
</organism>
<feature type="domain" description="FAS1" evidence="2">
    <location>
        <begin position="172"/>
        <end position="326"/>
    </location>
</feature>
<comment type="caution">
    <text evidence="3">The sequence shown here is derived from an EMBL/GenBank/DDBJ whole genome shotgun (WGS) entry which is preliminary data.</text>
</comment>
<dbReference type="Pfam" id="PF02469">
    <property type="entry name" value="Fasciclin"/>
    <property type="match status" value="2"/>
</dbReference>
<dbReference type="InterPro" id="IPR036378">
    <property type="entry name" value="FAS1_dom_sf"/>
</dbReference>
<feature type="domain" description="FAS1" evidence="2">
    <location>
        <begin position="26"/>
        <end position="168"/>
    </location>
</feature>
<dbReference type="InterPro" id="IPR050904">
    <property type="entry name" value="Adhesion/Biosynth-related"/>
</dbReference>
<dbReference type="AlphaFoldDB" id="A0A1Y1YG46"/>
<evidence type="ECO:0000313" key="3">
    <source>
        <dbReference type="EMBL" id="ORX96982.1"/>
    </source>
</evidence>
<protein>
    <submittedName>
        <fullName evidence="3">FAS1 domain-containing protein</fullName>
    </submittedName>
</protein>
<dbReference type="PROSITE" id="PS50213">
    <property type="entry name" value="FAS1"/>
    <property type="match status" value="2"/>
</dbReference>
<dbReference type="Gene3D" id="2.30.180.10">
    <property type="entry name" value="FAS1 domain"/>
    <property type="match status" value="2"/>
</dbReference>
<dbReference type="PANTHER" id="PTHR10900">
    <property type="entry name" value="PERIOSTIN-RELATED"/>
    <property type="match status" value="1"/>
</dbReference>
<gene>
    <name evidence="3" type="ORF">K493DRAFT_216598</name>
</gene>
<feature type="region of interest" description="Disordered" evidence="1">
    <location>
        <begin position="1"/>
        <end position="21"/>
    </location>
</feature>